<reference evidence="2" key="1">
    <citation type="submission" date="2016-11" db="UniProtKB">
        <authorList>
            <consortium name="WormBaseParasite"/>
        </authorList>
    </citation>
    <scope>IDENTIFICATION</scope>
</reference>
<keyword evidence="1" id="KW-1185">Reference proteome</keyword>
<accession>A0A1I8FDB9</accession>
<organism evidence="1 2">
    <name type="scientific">Macrostomum lignano</name>
    <dbReference type="NCBI Taxonomy" id="282301"/>
    <lineage>
        <taxon>Eukaryota</taxon>
        <taxon>Metazoa</taxon>
        <taxon>Spiralia</taxon>
        <taxon>Lophotrochozoa</taxon>
        <taxon>Platyhelminthes</taxon>
        <taxon>Rhabditophora</taxon>
        <taxon>Macrostomorpha</taxon>
        <taxon>Macrostomida</taxon>
        <taxon>Macrostomidae</taxon>
        <taxon>Macrostomum</taxon>
    </lineage>
</organism>
<sequence length="324" mass="36236">APSAGHASIFATSDVRQGLRQGQRTERVCRSCWSWAASAPETASLTLVLLRSAMLSDGKCSAKLAARQCQCRPTVSCPTPRDLKASMRLFADADTLMSMLMRELQVPVCPIGLCSGEFLCVPFGTVRQPWNQLSHLKSVRVSSNSIIDREPFDVPFGADLELTFFGSLCRAADSFEVAAAFWQNDFVYGKITRAIFLLPPSKGYRRAIIIHLLDSPERGPGYLTFQRTSLCPHRRCQWLRRPMLAANAECSVHCSLKLLCDAFHFDPGTRCATLATRARQRNNGRLEAATRFSIRRLLLQFLPPDSTVQRNQVVQHWAKNSRTM</sequence>
<dbReference type="AlphaFoldDB" id="A0A1I8FDB9"/>
<dbReference type="WBParaSite" id="maker-unitig_29414-snap-gene-0.1-mRNA-1">
    <property type="protein sequence ID" value="maker-unitig_29414-snap-gene-0.1-mRNA-1"/>
    <property type="gene ID" value="maker-unitig_29414-snap-gene-0.1"/>
</dbReference>
<protein>
    <submittedName>
        <fullName evidence="2">PITH domain-containing protein</fullName>
    </submittedName>
</protein>
<evidence type="ECO:0000313" key="2">
    <source>
        <dbReference type="WBParaSite" id="maker-unitig_29414-snap-gene-0.1-mRNA-1"/>
    </source>
</evidence>
<evidence type="ECO:0000313" key="1">
    <source>
        <dbReference type="Proteomes" id="UP000095280"/>
    </source>
</evidence>
<proteinExistence type="predicted"/>
<name>A0A1I8FDB9_9PLAT</name>
<dbReference type="Proteomes" id="UP000095280">
    <property type="component" value="Unplaced"/>
</dbReference>